<comment type="function">
    <text evidence="5">May be an activator protein for the gylABX operon.</text>
</comment>
<dbReference type="Pfam" id="PF09339">
    <property type="entry name" value="HTH_IclR"/>
    <property type="match status" value="1"/>
</dbReference>
<evidence type="ECO:0000313" key="10">
    <source>
        <dbReference type="Proteomes" id="UP000198403"/>
    </source>
</evidence>
<organism evidence="9 10">
    <name type="scientific">Blastococcus mobilis</name>
    <dbReference type="NCBI Taxonomy" id="1938746"/>
    <lineage>
        <taxon>Bacteria</taxon>
        <taxon>Bacillati</taxon>
        <taxon>Actinomycetota</taxon>
        <taxon>Actinomycetes</taxon>
        <taxon>Geodermatophilales</taxon>
        <taxon>Geodermatophilaceae</taxon>
        <taxon>Blastococcus</taxon>
    </lineage>
</organism>
<dbReference type="GO" id="GO:0003700">
    <property type="term" value="F:DNA-binding transcription factor activity"/>
    <property type="evidence" value="ECO:0007669"/>
    <property type="project" value="TreeGrafter"/>
</dbReference>
<dbReference type="InterPro" id="IPR014757">
    <property type="entry name" value="Tscrpt_reg_IclR_C"/>
</dbReference>
<dbReference type="FunFam" id="1.10.10.10:FF:000056">
    <property type="entry name" value="IclR family transcriptional regulator"/>
    <property type="match status" value="1"/>
</dbReference>
<evidence type="ECO:0000256" key="1">
    <source>
        <dbReference type="ARBA" id="ARBA00022798"/>
    </source>
</evidence>
<feature type="domain" description="IclR-ED" evidence="8">
    <location>
        <begin position="102"/>
        <end position="284"/>
    </location>
</feature>
<dbReference type="GO" id="GO:0045892">
    <property type="term" value="P:negative regulation of DNA-templated transcription"/>
    <property type="evidence" value="ECO:0007669"/>
    <property type="project" value="TreeGrafter"/>
</dbReference>
<gene>
    <name evidence="9" type="ORF">SAMN06272737_11024</name>
</gene>
<keyword evidence="3" id="KW-0238">DNA-binding</keyword>
<keyword evidence="1" id="KW-0319">Glycerol metabolism</keyword>
<dbReference type="InterPro" id="IPR029016">
    <property type="entry name" value="GAF-like_dom_sf"/>
</dbReference>
<dbReference type="Gene3D" id="3.30.450.40">
    <property type="match status" value="1"/>
</dbReference>
<evidence type="ECO:0000256" key="4">
    <source>
        <dbReference type="ARBA" id="ARBA00023163"/>
    </source>
</evidence>
<dbReference type="SUPFAM" id="SSF55781">
    <property type="entry name" value="GAF domain-like"/>
    <property type="match status" value="1"/>
</dbReference>
<keyword evidence="4" id="KW-0804">Transcription</keyword>
<evidence type="ECO:0000256" key="2">
    <source>
        <dbReference type="ARBA" id="ARBA00023015"/>
    </source>
</evidence>
<dbReference type="PROSITE" id="PS51077">
    <property type="entry name" value="HTH_ICLR"/>
    <property type="match status" value="1"/>
</dbReference>
<dbReference type="PANTHER" id="PTHR30136:SF35">
    <property type="entry name" value="HTH-TYPE TRANSCRIPTIONAL REGULATOR RV1719"/>
    <property type="match status" value="1"/>
</dbReference>
<evidence type="ECO:0000259" key="8">
    <source>
        <dbReference type="PROSITE" id="PS51078"/>
    </source>
</evidence>
<dbReference type="InterPro" id="IPR050707">
    <property type="entry name" value="HTH_MetabolicPath_Reg"/>
</dbReference>
<keyword evidence="10" id="KW-1185">Reference proteome</keyword>
<protein>
    <recommendedName>
        <fullName evidence="6">Glycerol operon regulatory protein</fullName>
    </recommendedName>
</protein>
<accession>A0A238WVS1</accession>
<dbReference type="InterPro" id="IPR005471">
    <property type="entry name" value="Tscrpt_reg_IclR_N"/>
</dbReference>
<dbReference type="Gene3D" id="1.10.10.10">
    <property type="entry name" value="Winged helix-like DNA-binding domain superfamily/Winged helix DNA-binding domain"/>
    <property type="match status" value="1"/>
</dbReference>
<dbReference type="GO" id="GO:0003677">
    <property type="term" value="F:DNA binding"/>
    <property type="evidence" value="ECO:0007669"/>
    <property type="project" value="UniProtKB-KW"/>
</dbReference>
<evidence type="ECO:0000256" key="3">
    <source>
        <dbReference type="ARBA" id="ARBA00023125"/>
    </source>
</evidence>
<evidence type="ECO:0000256" key="6">
    <source>
        <dbReference type="ARBA" id="ARBA00070406"/>
    </source>
</evidence>
<dbReference type="InterPro" id="IPR036388">
    <property type="entry name" value="WH-like_DNA-bd_sf"/>
</dbReference>
<dbReference type="AlphaFoldDB" id="A0A238WVS1"/>
<dbReference type="SUPFAM" id="SSF46785">
    <property type="entry name" value="Winged helix' DNA-binding domain"/>
    <property type="match status" value="1"/>
</dbReference>
<evidence type="ECO:0000313" key="9">
    <source>
        <dbReference type="EMBL" id="SNR50543.1"/>
    </source>
</evidence>
<dbReference type="Proteomes" id="UP000198403">
    <property type="component" value="Unassembled WGS sequence"/>
</dbReference>
<evidence type="ECO:0000256" key="5">
    <source>
        <dbReference type="ARBA" id="ARBA00058938"/>
    </source>
</evidence>
<evidence type="ECO:0000259" key="7">
    <source>
        <dbReference type="PROSITE" id="PS51077"/>
    </source>
</evidence>
<sequence length="286" mass="30114">MPRSGGNVKSARSPCAVGTYAEVMSGPQGVNGERGSVAAVQSVDRALSVLEILAAHGEAGVTDVAAELGVHKSTAFRLIAVLESRGFVEQLADRGKYRLGFGVVRLAGAAAAQLDIAQEGRRICEALAADVEETVNIAILDSDRAVNVSQVRGPAALSTHNWVGQGTPLHATSSGKVLLAHAADAVRKGVLSRDLQRFTPATITDPEVLRQHLDRIVEQGWGSTVEEYEVGLSAVAAPVRGADGDVIAALSVSGPLFRMEAERFPRLARRVMASADELSRRLGFFS</sequence>
<dbReference type="PROSITE" id="PS51078">
    <property type="entry name" value="ICLR_ED"/>
    <property type="match status" value="1"/>
</dbReference>
<dbReference type="Pfam" id="PF01614">
    <property type="entry name" value="IclR_C"/>
    <property type="match status" value="1"/>
</dbReference>
<feature type="domain" description="HTH iclR-type" evidence="7">
    <location>
        <begin position="40"/>
        <end position="101"/>
    </location>
</feature>
<keyword evidence="2" id="KW-0805">Transcription regulation</keyword>
<dbReference type="EMBL" id="FZNO01000010">
    <property type="protein sequence ID" value="SNR50543.1"/>
    <property type="molecule type" value="Genomic_DNA"/>
</dbReference>
<name>A0A238WVS1_9ACTN</name>
<proteinExistence type="predicted"/>
<dbReference type="PANTHER" id="PTHR30136">
    <property type="entry name" value="HELIX-TURN-HELIX TRANSCRIPTIONAL REGULATOR, ICLR FAMILY"/>
    <property type="match status" value="1"/>
</dbReference>
<reference evidence="9 10" key="1">
    <citation type="submission" date="2017-06" db="EMBL/GenBank/DDBJ databases">
        <authorList>
            <person name="Kim H.J."/>
            <person name="Triplett B.A."/>
        </authorList>
    </citation>
    <scope>NUCLEOTIDE SEQUENCE [LARGE SCALE GENOMIC DNA]</scope>
    <source>
        <strain evidence="9 10">DSM 44272</strain>
    </source>
</reference>
<dbReference type="SMART" id="SM00346">
    <property type="entry name" value="HTH_ICLR"/>
    <property type="match status" value="1"/>
</dbReference>
<dbReference type="GO" id="GO:0006071">
    <property type="term" value="P:glycerol metabolic process"/>
    <property type="evidence" value="ECO:0007669"/>
    <property type="project" value="UniProtKB-KW"/>
</dbReference>
<dbReference type="InterPro" id="IPR036390">
    <property type="entry name" value="WH_DNA-bd_sf"/>
</dbReference>